<name>A0ABR1VHM2_9PEZI</name>
<dbReference type="EMBL" id="JAQQWN010000008">
    <property type="protein sequence ID" value="KAK8070695.1"/>
    <property type="molecule type" value="Genomic_DNA"/>
</dbReference>
<keyword evidence="2" id="KW-1185">Reference proteome</keyword>
<comment type="caution">
    <text evidence="1">The sequence shown here is derived from an EMBL/GenBank/DDBJ whole genome shotgun (WGS) entry which is preliminary data.</text>
</comment>
<evidence type="ECO:0000313" key="2">
    <source>
        <dbReference type="Proteomes" id="UP001433268"/>
    </source>
</evidence>
<sequence length="118" mass="13345">MGAVVEMYGEEVHDAATALDVCEIQALIILLDRQTVADPDKEKLGAWLVSIQRGRGFRVLEAWLDQGVDEYEFHFAVRGVEWPLNERGVEKTVDGSTEEWKWLLSWVLAQSVDGEGRN</sequence>
<organism evidence="1 2">
    <name type="scientific">Apiospora hydei</name>
    <dbReference type="NCBI Taxonomy" id="1337664"/>
    <lineage>
        <taxon>Eukaryota</taxon>
        <taxon>Fungi</taxon>
        <taxon>Dikarya</taxon>
        <taxon>Ascomycota</taxon>
        <taxon>Pezizomycotina</taxon>
        <taxon>Sordariomycetes</taxon>
        <taxon>Xylariomycetidae</taxon>
        <taxon>Amphisphaeriales</taxon>
        <taxon>Apiosporaceae</taxon>
        <taxon>Apiospora</taxon>
    </lineage>
</organism>
<proteinExistence type="predicted"/>
<protein>
    <submittedName>
        <fullName evidence="1">Uncharacterized protein</fullName>
    </submittedName>
</protein>
<dbReference type="GeneID" id="92048273"/>
<gene>
    <name evidence="1" type="ORF">PG997_010898</name>
</gene>
<accession>A0ABR1VHM2</accession>
<reference evidence="1 2" key="1">
    <citation type="submission" date="2023-01" db="EMBL/GenBank/DDBJ databases">
        <title>Analysis of 21 Apiospora genomes using comparative genomics revels a genus with tremendous synthesis potential of carbohydrate active enzymes and secondary metabolites.</title>
        <authorList>
            <person name="Sorensen T."/>
        </authorList>
    </citation>
    <scope>NUCLEOTIDE SEQUENCE [LARGE SCALE GENOMIC DNA]</scope>
    <source>
        <strain evidence="1 2">CBS 114990</strain>
    </source>
</reference>
<evidence type="ECO:0000313" key="1">
    <source>
        <dbReference type="EMBL" id="KAK8070695.1"/>
    </source>
</evidence>
<dbReference type="RefSeq" id="XP_066664503.1">
    <property type="nucleotide sequence ID" value="XM_066815213.1"/>
</dbReference>
<dbReference type="Proteomes" id="UP001433268">
    <property type="component" value="Unassembled WGS sequence"/>
</dbReference>